<dbReference type="Gene3D" id="3.40.140.10">
    <property type="entry name" value="Cytidine Deaminase, domain 2"/>
    <property type="match status" value="1"/>
</dbReference>
<accession>A0A4S3KD71</accession>
<dbReference type="STRING" id="993689.GCA_002077135_02794"/>
<comment type="caution">
    <text evidence="3">The sequence shown here is derived from an EMBL/GenBank/DDBJ whole genome shotgun (WGS) entry which is preliminary data.</text>
</comment>
<dbReference type="OrthoDB" id="9795347at2"/>
<gene>
    <name evidence="3" type="ORF">B1806_16245</name>
</gene>
<protein>
    <submittedName>
        <fullName evidence="3">Cytidine deaminase</fullName>
    </submittedName>
</protein>
<organism evidence="3 4">
    <name type="scientific">Metallibacterium scheffleri</name>
    <dbReference type="NCBI Taxonomy" id="993689"/>
    <lineage>
        <taxon>Bacteria</taxon>
        <taxon>Pseudomonadati</taxon>
        <taxon>Pseudomonadota</taxon>
        <taxon>Gammaproteobacteria</taxon>
        <taxon>Lysobacterales</taxon>
        <taxon>Rhodanobacteraceae</taxon>
        <taxon>Metallibacterium</taxon>
    </lineage>
</organism>
<dbReference type="GO" id="GO:0072527">
    <property type="term" value="P:pyrimidine-containing compound metabolic process"/>
    <property type="evidence" value="ECO:0007669"/>
    <property type="project" value="UniProtKB-ARBA"/>
</dbReference>
<sequence length="157" mass="16081">MDTCTSLDDLSTQDRDLVQAALGAAAHAYAPYSGYAVGAALRTRGGVVYRGCNVENAAYGVVLCAEVGALAAANVDGAGDAVQVIAVTGRLLTTAAQQSGVVVTPCGRCRQLIFEASQRARHDIRVLCCNHDLSRIEITSIAALLPSGFGPASLGMG</sequence>
<dbReference type="InterPro" id="IPR050202">
    <property type="entry name" value="Cyt/Deoxycyt_deaminase"/>
</dbReference>
<reference evidence="3 4" key="1">
    <citation type="submission" date="2017-02" db="EMBL/GenBank/DDBJ databases">
        <title>Whole genome sequencing of Metallibacterium scheffleri DSM 24874 (T).</title>
        <authorList>
            <person name="Kumar S."/>
            <person name="Patil P."/>
            <person name="Patil P.B."/>
        </authorList>
    </citation>
    <scope>NUCLEOTIDE SEQUENCE [LARGE SCALE GENOMIC DNA]</scope>
    <source>
        <strain evidence="3 4">DSM 24874</strain>
    </source>
</reference>
<dbReference type="SUPFAM" id="SSF53927">
    <property type="entry name" value="Cytidine deaminase-like"/>
    <property type="match status" value="1"/>
</dbReference>
<evidence type="ECO:0000256" key="1">
    <source>
        <dbReference type="ARBA" id="ARBA00006576"/>
    </source>
</evidence>
<dbReference type="NCBIfam" id="NF004064">
    <property type="entry name" value="PRK05578.1"/>
    <property type="match status" value="1"/>
</dbReference>
<dbReference type="GO" id="GO:0005829">
    <property type="term" value="C:cytosol"/>
    <property type="evidence" value="ECO:0007669"/>
    <property type="project" value="TreeGrafter"/>
</dbReference>
<comment type="similarity">
    <text evidence="1">Belongs to the cytidine and deoxycytidylate deaminase family.</text>
</comment>
<dbReference type="PANTHER" id="PTHR11644:SF2">
    <property type="entry name" value="CYTIDINE DEAMINASE"/>
    <property type="match status" value="1"/>
</dbReference>
<dbReference type="PROSITE" id="PS51747">
    <property type="entry name" value="CYT_DCMP_DEAMINASES_2"/>
    <property type="match status" value="1"/>
</dbReference>
<dbReference type="EMBL" id="MWQO01000098">
    <property type="protein sequence ID" value="THD06168.1"/>
    <property type="molecule type" value="Genomic_DNA"/>
</dbReference>
<dbReference type="RefSeq" id="WP_081128695.1">
    <property type="nucleotide sequence ID" value="NZ_LDOS01000002.1"/>
</dbReference>
<evidence type="ECO:0000313" key="3">
    <source>
        <dbReference type="EMBL" id="THD06168.1"/>
    </source>
</evidence>
<keyword evidence="4" id="KW-1185">Reference proteome</keyword>
<dbReference type="PANTHER" id="PTHR11644">
    <property type="entry name" value="CYTIDINE DEAMINASE"/>
    <property type="match status" value="1"/>
</dbReference>
<dbReference type="CDD" id="cd01283">
    <property type="entry name" value="cytidine_deaminase"/>
    <property type="match status" value="1"/>
</dbReference>
<name>A0A4S3KD71_9GAMM</name>
<feature type="domain" description="CMP/dCMP-type deaminase" evidence="2">
    <location>
        <begin position="12"/>
        <end position="152"/>
    </location>
</feature>
<dbReference type="InterPro" id="IPR016193">
    <property type="entry name" value="Cytidine_deaminase-like"/>
</dbReference>
<evidence type="ECO:0000259" key="2">
    <source>
        <dbReference type="PROSITE" id="PS51747"/>
    </source>
</evidence>
<proteinExistence type="inferred from homology"/>
<dbReference type="Pfam" id="PF00383">
    <property type="entry name" value="dCMP_cyt_deam_1"/>
    <property type="match status" value="1"/>
</dbReference>
<dbReference type="InterPro" id="IPR002125">
    <property type="entry name" value="CMP_dCMP_dom"/>
</dbReference>
<dbReference type="Proteomes" id="UP000307749">
    <property type="component" value="Unassembled WGS sequence"/>
</dbReference>
<dbReference type="GO" id="GO:0008270">
    <property type="term" value="F:zinc ion binding"/>
    <property type="evidence" value="ECO:0007669"/>
    <property type="project" value="TreeGrafter"/>
</dbReference>
<dbReference type="AlphaFoldDB" id="A0A4S3KD71"/>
<dbReference type="GO" id="GO:0055086">
    <property type="term" value="P:nucleobase-containing small molecule metabolic process"/>
    <property type="evidence" value="ECO:0007669"/>
    <property type="project" value="UniProtKB-ARBA"/>
</dbReference>
<evidence type="ECO:0000313" key="4">
    <source>
        <dbReference type="Proteomes" id="UP000307749"/>
    </source>
</evidence>
<dbReference type="GO" id="GO:0004126">
    <property type="term" value="F:cytidine deaminase activity"/>
    <property type="evidence" value="ECO:0007669"/>
    <property type="project" value="TreeGrafter"/>
</dbReference>